<evidence type="ECO:0000256" key="1">
    <source>
        <dbReference type="SAM" id="MobiDB-lite"/>
    </source>
</evidence>
<dbReference type="GO" id="GO:0004672">
    <property type="term" value="F:protein kinase activity"/>
    <property type="evidence" value="ECO:0007669"/>
    <property type="project" value="InterPro"/>
</dbReference>
<dbReference type="Proteomes" id="UP000694543">
    <property type="component" value="Unplaced"/>
</dbReference>
<protein>
    <recommendedName>
        <fullName evidence="2">Protein kinase domain-containing protein</fullName>
    </recommendedName>
</protein>
<keyword evidence="4" id="KW-1185">Reference proteome</keyword>
<sequence>MFAMLTGTLPFTVEPFNIKQLHQKMVIGEISPIPSDISPGAVHFMLSLLEPDPAKRPGIKEAMKDKWLNEGFTKKILNTTTSENRLCFDELNPVILNYMTEMMEFSLSEVTKILINNRPSSAMASYYLLLKKLLRYQKAHRRIQRESTVEKHNINPNKHMNGESEIPISHQAEMDTLENLRNHDISKFADRELVHLGLPTSSSKSTLCEPIYQPLSDFQENLKDFEDLTEARKSRLQEKSQATVANNQSPSSNIQAVTSTSKVPPRSLMESRTITRSPLPQQDMRFKDLLKAVDDSISMPIKWHPGKEGTNLLMTVSPQISPLPRLQQTALRETKARKISRLGGSQQHTNICPLLLVSGSKPPAFPMSHEQILTVRSLKQSKEKPTYCCNKKAKKNLNQLKCTSKTTDLNLPALSPPYQARLGEKAEILRLNFT</sequence>
<reference evidence="3" key="2">
    <citation type="submission" date="2025-09" db="UniProtKB">
        <authorList>
            <consortium name="Ensembl"/>
        </authorList>
    </citation>
    <scope>IDENTIFICATION</scope>
</reference>
<dbReference type="SUPFAM" id="SSF56112">
    <property type="entry name" value="Protein kinase-like (PK-like)"/>
    <property type="match status" value="1"/>
</dbReference>
<dbReference type="InterPro" id="IPR000719">
    <property type="entry name" value="Prot_kinase_dom"/>
</dbReference>
<proteinExistence type="predicted"/>
<dbReference type="GO" id="GO:0005524">
    <property type="term" value="F:ATP binding"/>
    <property type="evidence" value="ECO:0007669"/>
    <property type="project" value="InterPro"/>
</dbReference>
<dbReference type="Gene3D" id="1.10.510.10">
    <property type="entry name" value="Transferase(Phosphotransferase) domain 1"/>
    <property type="match status" value="1"/>
</dbReference>
<dbReference type="Ensembl" id="ENSCPIT00010014358.1">
    <property type="protein sequence ID" value="ENSCPIP00010012139.1"/>
    <property type="gene ID" value="ENSCPIG00010009462.1"/>
</dbReference>
<evidence type="ECO:0000259" key="2">
    <source>
        <dbReference type="PROSITE" id="PS50011"/>
    </source>
</evidence>
<name>A0A8C3LTY6_CHRPC</name>
<evidence type="ECO:0000313" key="3">
    <source>
        <dbReference type="Ensembl" id="ENSCPIP00010012139.1"/>
    </source>
</evidence>
<dbReference type="AlphaFoldDB" id="A0A8C3LTY6"/>
<accession>A0A8C3LTY6</accession>
<feature type="domain" description="Protein kinase" evidence="2">
    <location>
        <begin position="1"/>
        <end position="68"/>
    </location>
</feature>
<feature type="compositionally biased region" description="Polar residues" evidence="1">
    <location>
        <begin position="239"/>
        <end position="262"/>
    </location>
</feature>
<dbReference type="InterPro" id="IPR011009">
    <property type="entry name" value="Kinase-like_dom_sf"/>
</dbReference>
<reference evidence="3" key="1">
    <citation type="submission" date="2025-08" db="UniProtKB">
        <authorList>
            <consortium name="Ensembl"/>
        </authorList>
    </citation>
    <scope>IDENTIFICATION</scope>
</reference>
<dbReference type="PROSITE" id="PS50011">
    <property type="entry name" value="PROTEIN_KINASE_DOM"/>
    <property type="match status" value="1"/>
</dbReference>
<feature type="region of interest" description="Disordered" evidence="1">
    <location>
        <begin position="237"/>
        <end position="272"/>
    </location>
</feature>
<organism evidence="3 4">
    <name type="scientific">Chrysolophus pictus</name>
    <name type="common">Golden pheasant</name>
    <name type="synonym">Phasianus pictus</name>
    <dbReference type="NCBI Taxonomy" id="9089"/>
    <lineage>
        <taxon>Eukaryota</taxon>
        <taxon>Metazoa</taxon>
        <taxon>Chordata</taxon>
        <taxon>Craniata</taxon>
        <taxon>Vertebrata</taxon>
        <taxon>Euteleostomi</taxon>
        <taxon>Archelosauria</taxon>
        <taxon>Archosauria</taxon>
        <taxon>Dinosauria</taxon>
        <taxon>Saurischia</taxon>
        <taxon>Theropoda</taxon>
        <taxon>Coelurosauria</taxon>
        <taxon>Aves</taxon>
        <taxon>Neognathae</taxon>
        <taxon>Galloanserae</taxon>
        <taxon>Galliformes</taxon>
        <taxon>Phasianidae</taxon>
        <taxon>Phasianinae</taxon>
        <taxon>Chrysolophus</taxon>
    </lineage>
</organism>
<evidence type="ECO:0000313" key="4">
    <source>
        <dbReference type="Proteomes" id="UP000694543"/>
    </source>
</evidence>